<keyword evidence="3" id="KW-0813">Transport</keyword>
<dbReference type="InterPro" id="IPR033900">
    <property type="entry name" value="Gram_neg_porin_domain"/>
</dbReference>
<accession>A0ABX1QMR3</accession>
<evidence type="ECO:0000256" key="2">
    <source>
        <dbReference type="ARBA" id="ARBA00011233"/>
    </source>
</evidence>
<organism evidence="12 13">
    <name type="scientific">Tepidiphilus baoligensis</name>
    <dbReference type="NCBI Taxonomy" id="2698687"/>
    <lineage>
        <taxon>Bacteria</taxon>
        <taxon>Pseudomonadati</taxon>
        <taxon>Pseudomonadota</taxon>
        <taxon>Hydrogenophilia</taxon>
        <taxon>Hydrogenophilales</taxon>
        <taxon>Hydrogenophilaceae</taxon>
        <taxon>Tepidiphilus</taxon>
    </lineage>
</organism>
<keyword evidence="8" id="KW-0626">Porin</keyword>
<dbReference type="RefSeq" id="WP_169116292.1">
    <property type="nucleotide sequence ID" value="NZ_JAAAUB010000013.1"/>
</dbReference>
<dbReference type="PANTHER" id="PTHR34501">
    <property type="entry name" value="PROTEIN YDDL-RELATED"/>
    <property type="match status" value="1"/>
</dbReference>
<name>A0ABX1QMR3_9PROT</name>
<evidence type="ECO:0000256" key="1">
    <source>
        <dbReference type="ARBA" id="ARBA00004571"/>
    </source>
</evidence>
<dbReference type="PANTHER" id="PTHR34501:SF9">
    <property type="entry name" value="MAJOR OUTER MEMBRANE PROTEIN P.IA"/>
    <property type="match status" value="1"/>
</dbReference>
<keyword evidence="4" id="KW-1134">Transmembrane beta strand</keyword>
<evidence type="ECO:0000313" key="13">
    <source>
        <dbReference type="Proteomes" id="UP000669605"/>
    </source>
</evidence>
<reference evidence="12 13" key="1">
    <citation type="journal article" date="2020" name="Curr. Microbiol.">
        <title>Tepidiphilus baoligensis sp. nov., a Novel Bacterium of the Family Hydrogenophilaceae Isolated from an Oil Reservoir.</title>
        <authorList>
            <person name="Zhang X."/>
            <person name="Wang G."/>
            <person name="Ma X."/>
            <person name="Yu J."/>
            <person name="You J."/>
            <person name="Xue Y."/>
            <person name="Ma Y."/>
        </authorList>
    </citation>
    <scope>NUCLEOTIDE SEQUENCE [LARGE SCALE GENOMIC DNA]</scope>
    <source>
        <strain evidence="12 13">B18-69</strain>
    </source>
</reference>
<keyword evidence="10" id="KW-0998">Cell outer membrane</keyword>
<gene>
    <name evidence="12" type="ORF">GV368_08830</name>
</gene>
<evidence type="ECO:0000256" key="9">
    <source>
        <dbReference type="ARBA" id="ARBA00023136"/>
    </source>
</evidence>
<evidence type="ECO:0000256" key="10">
    <source>
        <dbReference type="ARBA" id="ARBA00023237"/>
    </source>
</evidence>
<proteinExistence type="predicted"/>
<dbReference type="EMBL" id="JAAAUB010000013">
    <property type="protein sequence ID" value="NMH17198.1"/>
    <property type="molecule type" value="Genomic_DNA"/>
</dbReference>
<keyword evidence="6" id="KW-0732">Signal</keyword>
<keyword evidence="13" id="KW-1185">Reference proteome</keyword>
<evidence type="ECO:0000313" key="12">
    <source>
        <dbReference type="EMBL" id="NMH17198.1"/>
    </source>
</evidence>
<dbReference type="InterPro" id="IPR023614">
    <property type="entry name" value="Porin_dom_sf"/>
</dbReference>
<dbReference type="Gene3D" id="2.40.160.10">
    <property type="entry name" value="Porin"/>
    <property type="match status" value="1"/>
</dbReference>
<dbReference type="CDD" id="cd00342">
    <property type="entry name" value="gram_neg_porins"/>
    <property type="match status" value="1"/>
</dbReference>
<sequence>MDVGKSCCINETDSNANSGSDLFTQQAYVGLKGAFGQIALGRQHAPGHLSELYDALPDMAVSPQKRLAELANLTIVSEDLARWNNAIGYTGEFETLGVSAIYSAGNLETNQAHGISRTDDDKYGLGLYYENGPLKVGAIYHAVKYKAQYDGVWNKNPAGENETQKEWLLGATYDFGFATLAGSWQQGRDVLGVSGFDVHLWQIGLIIPVVGEDTLNLAYGQTKLDGGNAIMGDGGSVKPKSLGVAYLHPLSKRTTVYAAYTWIDHDDLHWNQATALGQDDNGHAGDSKVGDTNLFYLGLNHQF</sequence>
<evidence type="ECO:0000256" key="7">
    <source>
        <dbReference type="ARBA" id="ARBA00023065"/>
    </source>
</evidence>
<evidence type="ECO:0000256" key="6">
    <source>
        <dbReference type="ARBA" id="ARBA00022729"/>
    </source>
</evidence>
<evidence type="ECO:0000256" key="3">
    <source>
        <dbReference type="ARBA" id="ARBA00022448"/>
    </source>
</evidence>
<evidence type="ECO:0000256" key="5">
    <source>
        <dbReference type="ARBA" id="ARBA00022692"/>
    </source>
</evidence>
<dbReference type="InterPro" id="IPR050298">
    <property type="entry name" value="Gram-neg_bact_OMP"/>
</dbReference>
<dbReference type="SUPFAM" id="SSF56935">
    <property type="entry name" value="Porins"/>
    <property type="match status" value="1"/>
</dbReference>
<evidence type="ECO:0000256" key="4">
    <source>
        <dbReference type="ARBA" id="ARBA00022452"/>
    </source>
</evidence>
<feature type="domain" description="Porin" evidence="11">
    <location>
        <begin position="14"/>
        <end position="267"/>
    </location>
</feature>
<keyword evidence="7" id="KW-0406">Ion transport</keyword>
<comment type="caution">
    <text evidence="12">The sequence shown here is derived from an EMBL/GenBank/DDBJ whole genome shotgun (WGS) entry which is preliminary data.</text>
</comment>
<evidence type="ECO:0000256" key="8">
    <source>
        <dbReference type="ARBA" id="ARBA00023114"/>
    </source>
</evidence>
<comment type="subunit">
    <text evidence="2">Homotrimer.</text>
</comment>
<comment type="subcellular location">
    <subcellularLocation>
        <location evidence="1">Cell outer membrane</location>
        <topology evidence="1">Multi-pass membrane protein</topology>
    </subcellularLocation>
</comment>
<keyword evidence="5" id="KW-0812">Transmembrane</keyword>
<protein>
    <submittedName>
        <fullName evidence="12">Porin</fullName>
    </submittedName>
</protein>
<dbReference type="Pfam" id="PF13609">
    <property type="entry name" value="Porin_4"/>
    <property type="match status" value="1"/>
</dbReference>
<keyword evidence="9" id="KW-0472">Membrane</keyword>
<evidence type="ECO:0000259" key="11">
    <source>
        <dbReference type="Pfam" id="PF13609"/>
    </source>
</evidence>
<dbReference type="Proteomes" id="UP000669605">
    <property type="component" value="Unassembled WGS sequence"/>
</dbReference>